<evidence type="ECO:0000313" key="2">
    <source>
        <dbReference type="Proteomes" id="UP000828390"/>
    </source>
</evidence>
<proteinExistence type="predicted"/>
<reference evidence="1" key="2">
    <citation type="submission" date="2020-11" db="EMBL/GenBank/DDBJ databases">
        <authorList>
            <person name="McCartney M.A."/>
            <person name="Auch B."/>
            <person name="Kono T."/>
            <person name="Mallez S."/>
            <person name="Becker A."/>
            <person name="Gohl D.M."/>
            <person name="Silverstein K.A.T."/>
            <person name="Koren S."/>
            <person name="Bechman K.B."/>
            <person name="Herman A."/>
            <person name="Abrahante J.E."/>
            <person name="Garbe J."/>
        </authorList>
    </citation>
    <scope>NUCLEOTIDE SEQUENCE</scope>
    <source>
        <strain evidence="1">Duluth1</strain>
        <tissue evidence="1">Whole animal</tissue>
    </source>
</reference>
<sequence length="57" mass="6512">MRTTPALDTSQLLWTGYSTLLPKSAFNPTKPSTFSFRKSQCKHERGDTFDGYIELQL</sequence>
<comment type="caution">
    <text evidence="1">The sequence shown here is derived from an EMBL/GenBank/DDBJ whole genome shotgun (WGS) entry which is preliminary data.</text>
</comment>
<keyword evidence="2" id="KW-1185">Reference proteome</keyword>
<gene>
    <name evidence="1" type="ORF">DPMN_189585</name>
</gene>
<accession>A0A9D4DUK7</accession>
<protein>
    <submittedName>
        <fullName evidence="1">Uncharacterized protein</fullName>
    </submittedName>
</protein>
<organism evidence="1 2">
    <name type="scientific">Dreissena polymorpha</name>
    <name type="common">Zebra mussel</name>
    <name type="synonym">Mytilus polymorpha</name>
    <dbReference type="NCBI Taxonomy" id="45954"/>
    <lineage>
        <taxon>Eukaryota</taxon>
        <taxon>Metazoa</taxon>
        <taxon>Spiralia</taxon>
        <taxon>Lophotrochozoa</taxon>
        <taxon>Mollusca</taxon>
        <taxon>Bivalvia</taxon>
        <taxon>Autobranchia</taxon>
        <taxon>Heteroconchia</taxon>
        <taxon>Euheterodonta</taxon>
        <taxon>Imparidentia</taxon>
        <taxon>Neoheterodontei</taxon>
        <taxon>Myida</taxon>
        <taxon>Dreissenoidea</taxon>
        <taxon>Dreissenidae</taxon>
        <taxon>Dreissena</taxon>
    </lineage>
</organism>
<reference evidence="1" key="1">
    <citation type="journal article" date="2019" name="bioRxiv">
        <title>The Genome of the Zebra Mussel, Dreissena polymorpha: A Resource for Invasive Species Research.</title>
        <authorList>
            <person name="McCartney M.A."/>
            <person name="Auch B."/>
            <person name="Kono T."/>
            <person name="Mallez S."/>
            <person name="Zhang Y."/>
            <person name="Obille A."/>
            <person name="Becker A."/>
            <person name="Abrahante J.E."/>
            <person name="Garbe J."/>
            <person name="Badalamenti J.P."/>
            <person name="Herman A."/>
            <person name="Mangelson H."/>
            <person name="Liachko I."/>
            <person name="Sullivan S."/>
            <person name="Sone E.D."/>
            <person name="Koren S."/>
            <person name="Silverstein K.A.T."/>
            <person name="Beckman K.B."/>
            <person name="Gohl D.M."/>
        </authorList>
    </citation>
    <scope>NUCLEOTIDE SEQUENCE</scope>
    <source>
        <strain evidence="1">Duluth1</strain>
        <tissue evidence="1">Whole animal</tissue>
    </source>
</reference>
<name>A0A9D4DUK7_DREPO</name>
<evidence type="ECO:0000313" key="1">
    <source>
        <dbReference type="EMBL" id="KAH3754905.1"/>
    </source>
</evidence>
<dbReference type="Proteomes" id="UP000828390">
    <property type="component" value="Unassembled WGS sequence"/>
</dbReference>
<dbReference type="AlphaFoldDB" id="A0A9D4DUK7"/>
<dbReference type="EMBL" id="JAIWYP010000010">
    <property type="protein sequence ID" value="KAH3754905.1"/>
    <property type="molecule type" value="Genomic_DNA"/>
</dbReference>